<dbReference type="SUPFAM" id="SSF48452">
    <property type="entry name" value="TPR-like"/>
    <property type="match status" value="1"/>
</dbReference>
<evidence type="ECO:0000313" key="1">
    <source>
        <dbReference type="EMBL" id="KAF2844157.1"/>
    </source>
</evidence>
<dbReference type="InterPro" id="IPR011990">
    <property type="entry name" value="TPR-like_helical_dom_sf"/>
</dbReference>
<dbReference type="Pfam" id="PF13374">
    <property type="entry name" value="TPR_10"/>
    <property type="match status" value="2"/>
</dbReference>
<protein>
    <recommendedName>
        <fullName evidence="3">Kinesin light chain</fullName>
    </recommendedName>
</protein>
<dbReference type="Proteomes" id="UP000799423">
    <property type="component" value="Unassembled WGS sequence"/>
</dbReference>
<dbReference type="InterPro" id="IPR053137">
    <property type="entry name" value="NLR-like"/>
</dbReference>
<accession>A0A6A7APB9</accession>
<sequence>HRYLEEAALMQKEVLVKRQQILGEDHPDTGSAMNNLAVTLGDQGQLDEAAKMKKEVLEKMTRVLGEEHPDTKVAAQNLAIPVRRQKKRSLLRFLRIKPRK</sequence>
<dbReference type="PANTHER" id="PTHR46082:SF6">
    <property type="entry name" value="AAA+ ATPASE DOMAIN-CONTAINING PROTEIN-RELATED"/>
    <property type="match status" value="1"/>
</dbReference>
<dbReference type="OrthoDB" id="3694819at2759"/>
<gene>
    <name evidence="1" type="ORF">T440DRAFT_410758</name>
</gene>
<evidence type="ECO:0000313" key="2">
    <source>
        <dbReference type="Proteomes" id="UP000799423"/>
    </source>
</evidence>
<name>A0A6A7APB9_9PLEO</name>
<dbReference type="Gene3D" id="1.25.40.10">
    <property type="entry name" value="Tetratricopeptide repeat domain"/>
    <property type="match status" value="1"/>
</dbReference>
<dbReference type="PANTHER" id="PTHR46082">
    <property type="entry name" value="ATP/GTP-BINDING PROTEIN-RELATED"/>
    <property type="match status" value="1"/>
</dbReference>
<organism evidence="1 2">
    <name type="scientific">Plenodomus tracheiphilus IPT5</name>
    <dbReference type="NCBI Taxonomy" id="1408161"/>
    <lineage>
        <taxon>Eukaryota</taxon>
        <taxon>Fungi</taxon>
        <taxon>Dikarya</taxon>
        <taxon>Ascomycota</taxon>
        <taxon>Pezizomycotina</taxon>
        <taxon>Dothideomycetes</taxon>
        <taxon>Pleosporomycetidae</taxon>
        <taxon>Pleosporales</taxon>
        <taxon>Pleosporineae</taxon>
        <taxon>Leptosphaeriaceae</taxon>
        <taxon>Plenodomus</taxon>
    </lineage>
</organism>
<keyword evidence="2" id="KW-1185">Reference proteome</keyword>
<proteinExistence type="predicted"/>
<dbReference type="AlphaFoldDB" id="A0A6A7APB9"/>
<dbReference type="EMBL" id="MU006410">
    <property type="protein sequence ID" value="KAF2844157.1"/>
    <property type="molecule type" value="Genomic_DNA"/>
</dbReference>
<evidence type="ECO:0008006" key="3">
    <source>
        <dbReference type="Google" id="ProtNLM"/>
    </source>
</evidence>
<feature type="non-terminal residue" evidence="1">
    <location>
        <position position="1"/>
    </location>
</feature>
<reference evidence="1" key="1">
    <citation type="submission" date="2020-01" db="EMBL/GenBank/DDBJ databases">
        <authorList>
            <consortium name="DOE Joint Genome Institute"/>
            <person name="Haridas S."/>
            <person name="Albert R."/>
            <person name="Binder M."/>
            <person name="Bloem J."/>
            <person name="Labutti K."/>
            <person name="Salamov A."/>
            <person name="Andreopoulos B."/>
            <person name="Baker S.E."/>
            <person name="Barry K."/>
            <person name="Bills G."/>
            <person name="Bluhm B.H."/>
            <person name="Cannon C."/>
            <person name="Castanera R."/>
            <person name="Culley D.E."/>
            <person name="Daum C."/>
            <person name="Ezra D."/>
            <person name="Gonzalez J.B."/>
            <person name="Henrissat B."/>
            <person name="Kuo A."/>
            <person name="Liang C."/>
            <person name="Lipzen A."/>
            <person name="Lutzoni F."/>
            <person name="Magnuson J."/>
            <person name="Mondo S."/>
            <person name="Nolan M."/>
            <person name="Ohm R."/>
            <person name="Pangilinan J."/>
            <person name="Park H.-J."/>
            <person name="Ramirez L."/>
            <person name="Alfaro M."/>
            <person name="Sun H."/>
            <person name="Tritt A."/>
            <person name="Yoshinaga Y."/>
            <person name="Zwiers L.-H."/>
            <person name="Turgeon B.G."/>
            <person name="Goodwin S.B."/>
            <person name="Spatafora J.W."/>
            <person name="Crous P.W."/>
            <person name="Grigoriev I.V."/>
        </authorList>
    </citation>
    <scope>NUCLEOTIDE SEQUENCE</scope>
    <source>
        <strain evidence="1">IPT5</strain>
    </source>
</reference>